<dbReference type="AlphaFoldDB" id="A0AAV2HYF3"/>
<comment type="similarity">
    <text evidence="1 10">Belongs to the class-I aminoacyl-tRNA synthetase family.</text>
</comment>
<feature type="domain" description="Methionyl/Valyl/Leucyl/Isoleucyl-tRNA synthetase anticodon-binding" evidence="13">
    <location>
        <begin position="741"/>
        <end position="888"/>
    </location>
</feature>
<dbReference type="SUPFAM" id="SSF52374">
    <property type="entry name" value="Nucleotidylyl transferase"/>
    <property type="match status" value="1"/>
</dbReference>
<dbReference type="CDD" id="cd00817">
    <property type="entry name" value="ValRS_core"/>
    <property type="match status" value="1"/>
</dbReference>
<evidence type="ECO:0000313" key="14">
    <source>
        <dbReference type="EMBL" id="CAL1538697.1"/>
    </source>
</evidence>
<dbReference type="NCBIfam" id="NF004349">
    <property type="entry name" value="PRK05729.1"/>
    <property type="match status" value="1"/>
</dbReference>
<comment type="caution">
    <text evidence="14">The sequence shown here is derived from an EMBL/GenBank/DDBJ whole genome shotgun (WGS) entry which is preliminary data.</text>
</comment>
<dbReference type="InterPro" id="IPR014729">
    <property type="entry name" value="Rossmann-like_a/b/a_fold"/>
</dbReference>
<keyword evidence="4 10" id="KW-0547">Nucleotide-binding</keyword>
<dbReference type="Pfam" id="PF08264">
    <property type="entry name" value="Anticodon_1"/>
    <property type="match status" value="1"/>
</dbReference>
<dbReference type="GO" id="GO:0004832">
    <property type="term" value="F:valine-tRNA ligase activity"/>
    <property type="evidence" value="ECO:0007669"/>
    <property type="project" value="UniProtKB-EC"/>
</dbReference>
<evidence type="ECO:0000256" key="8">
    <source>
        <dbReference type="ARBA" id="ARBA00029936"/>
    </source>
</evidence>
<dbReference type="HAMAP" id="MF_02004">
    <property type="entry name" value="Val_tRNA_synth_type1"/>
    <property type="match status" value="1"/>
</dbReference>
<dbReference type="GO" id="GO:0006438">
    <property type="term" value="P:valyl-tRNA aminoacylation"/>
    <property type="evidence" value="ECO:0007669"/>
    <property type="project" value="InterPro"/>
</dbReference>
<sequence length="1024" mass="117096">MAAPFSNVSASFRTLNLYKKNIICKRRLPCLMVDRWLNRNHLSSSFSSNVISKKDCSKPMGKTYDPAETQEGWYDWWVQKGYFKPLSRDAACQEEFTMLLPPPNITGALHLGHALTGAIQDAIVRWHRMKGHRTLWLPGTDHAGIATHAVVERKLMKEQGKTRHDLGREAFVQEIWKWKKEHGNTITKQMKLLGLSLDWSREYFTLDEKLSEAVTTAFCELFEKGLIYRDNRMINWSCALQSSLSDIEVDNLSVEGPTVLQVPGVEGGVEVGIIHHFAYQVADSDEQIIVATTRLETMLADTAVAVNPKDSRYAHLVGRKVIHPFDRSRPVPIIADSFVDMGFGTGAVKITPGHDAIDYEVGQRHCLPIIDILNNDGTLRKNVPTFGGMNRFVVRKKLKDALSAMGCYHGEHKHAATLPICSRTGDIVEPRLKEQWFLDCREMAQRAMQAVESGQLKITPDYNQIIWWEWLTKTQDWCLSRQLWWGHRIPVYTCMESKKTTCALSEEEAKKQLGSLSVRQDEDVLDTWFSSALLPFSAFGWPQKVGSGSVFSVDCYLLFCKTDTLDLEEFYPQHLMETGHDILFFWVARMVMLSLGLNDRLPFSKIFLHGMVRDAHGRKMSKSLGNVIDPLDIVNGITLEKLHKRLEEGNLNPREINVAHAGLTKDYPKGIAQCGVDALRFSLCSYNVKNVDINFDVTHAESNMRFCNKIWQSFKFILSKFSPEFVPVQDVEPTGFEDGTDLWILSRLSYMVQSCDSHFQTNDLHLVTGALQQFWYQELCDIYIEAVKPIFISDDLKRQELVQQILYRCAETFVLAAAPIMPFLCEELYQRLPQRGIGRSESVCVAEYPKPETFPWYMDYLDSSMKQVQDIIHHIQKLRKEYNIMGSKSHVYLQTDKSFYAEILFHHKTCLCALSRSNEVTILRTTADMVQGCATVYVNPDLKILVDLKGSTIDVEKELNRLHSKKNKLESEKIELDAKLQKLVKFKKIDSQEAGKLKSKITRVDKELEKIIEMTSTLSQNNVR</sequence>
<evidence type="ECO:0000313" key="15">
    <source>
        <dbReference type="Proteomes" id="UP001497497"/>
    </source>
</evidence>
<reference evidence="14 15" key="1">
    <citation type="submission" date="2024-04" db="EMBL/GenBank/DDBJ databases">
        <authorList>
            <consortium name="Genoscope - CEA"/>
            <person name="William W."/>
        </authorList>
    </citation>
    <scope>NUCLEOTIDE SEQUENCE [LARGE SCALE GENOMIC DNA]</scope>
</reference>
<dbReference type="PRINTS" id="PR00986">
    <property type="entry name" value="TRNASYNTHVAL"/>
</dbReference>
<evidence type="ECO:0000256" key="11">
    <source>
        <dbReference type="SAM" id="Coils"/>
    </source>
</evidence>
<evidence type="ECO:0000256" key="7">
    <source>
        <dbReference type="ARBA" id="ARBA00023146"/>
    </source>
</evidence>
<dbReference type="EMBL" id="CAXITT010000309">
    <property type="protein sequence ID" value="CAL1538697.1"/>
    <property type="molecule type" value="Genomic_DNA"/>
</dbReference>
<evidence type="ECO:0000256" key="4">
    <source>
        <dbReference type="ARBA" id="ARBA00022741"/>
    </source>
</evidence>
<dbReference type="InterPro" id="IPR013155">
    <property type="entry name" value="M/V/L/I-tRNA-synth_anticd-bd"/>
</dbReference>
<protein>
    <recommendedName>
        <fullName evidence="2">valine--tRNA ligase</fullName>
        <ecNumber evidence="2">6.1.1.9</ecNumber>
    </recommendedName>
    <alternativeName>
        <fullName evidence="8">Valyl-tRNA synthetase</fullName>
    </alternativeName>
</protein>
<keyword evidence="11" id="KW-0175">Coiled coil</keyword>
<dbReference type="InterPro" id="IPR002303">
    <property type="entry name" value="Valyl-tRNA_ligase"/>
</dbReference>
<dbReference type="EC" id="6.1.1.9" evidence="2"/>
<feature type="domain" description="Aminoacyl-tRNA synthetase class Ia" evidence="12">
    <location>
        <begin position="73"/>
        <end position="695"/>
    </location>
</feature>
<evidence type="ECO:0000259" key="13">
    <source>
        <dbReference type="Pfam" id="PF08264"/>
    </source>
</evidence>
<name>A0AAV2HYF3_LYMST</name>
<dbReference type="GO" id="GO:0005524">
    <property type="term" value="F:ATP binding"/>
    <property type="evidence" value="ECO:0007669"/>
    <property type="project" value="UniProtKB-KW"/>
</dbReference>
<dbReference type="Gene3D" id="1.10.730.10">
    <property type="entry name" value="Isoleucyl-tRNA Synthetase, Domain 1"/>
    <property type="match status" value="1"/>
</dbReference>
<dbReference type="SUPFAM" id="SSF47323">
    <property type="entry name" value="Anticodon-binding domain of a subclass of class I aminoacyl-tRNA synthetases"/>
    <property type="match status" value="1"/>
</dbReference>
<dbReference type="CDD" id="cd07962">
    <property type="entry name" value="Anticodon_Ia_Val"/>
    <property type="match status" value="1"/>
</dbReference>
<evidence type="ECO:0000256" key="3">
    <source>
        <dbReference type="ARBA" id="ARBA00022598"/>
    </source>
</evidence>
<dbReference type="FunFam" id="3.40.50.620:FF:000457">
    <property type="entry name" value="Predicted protein"/>
    <property type="match status" value="1"/>
</dbReference>
<comment type="catalytic activity">
    <reaction evidence="9">
        <text>tRNA(Val) + L-valine + ATP = L-valyl-tRNA(Val) + AMP + diphosphate</text>
        <dbReference type="Rhea" id="RHEA:10704"/>
        <dbReference type="Rhea" id="RHEA-COMP:9672"/>
        <dbReference type="Rhea" id="RHEA-COMP:9708"/>
        <dbReference type="ChEBI" id="CHEBI:30616"/>
        <dbReference type="ChEBI" id="CHEBI:33019"/>
        <dbReference type="ChEBI" id="CHEBI:57762"/>
        <dbReference type="ChEBI" id="CHEBI:78442"/>
        <dbReference type="ChEBI" id="CHEBI:78537"/>
        <dbReference type="ChEBI" id="CHEBI:456215"/>
        <dbReference type="EC" id="6.1.1.9"/>
    </reaction>
</comment>
<dbReference type="PANTHER" id="PTHR11946">
    <property type="entry name" value="VALYL-TRNA SYNTHETASES"/>
    <property type="match status" value="1"/>
</dbReference>
<dbReference type="InterPro" id="IPR002300">
    <property type="entry name" value="aa-tRNA-synth_Ia"/>
</dbReference>
<dbReference type="InterPro" id="IPR009080">
    <property type="entry name" value="tRNAsynth_Ia_anticodon-bd"/>
</dbReference>
<evidence type="ECO:0000256" key="6">
    <source>
        <dbReference type="ARBA" id="ARBA00022917"/>
    </source>
</evidence>
<dbReference type="PANTHER" id="PTHR11946:SF109">
    <property type="entry name" value="VALINE--TRNA LIGASE"/>
    <property type="match status" value="1"/>
</dbReference>
<proteinExistence type="inferred from homology"/>
<evidence type="ECO:0000256" key="5">
    <source>
        <dbReference type="ARBA" id="ARBA00022840"/>
    </source>
</evidence>
<dbReference type="InterPro" id="IPR001412">
    <property type="entry name" value="aa-tRNA-synth_I_CS"/>
</dbReference>
<dbReference type="SUPFAM" id="SSF50677">
    <property type="entry name" value="ValRS/IleRS/LeuRS editing domain"/>
    <property type="match status" value="1"/>
</dbReference>
<dbReference type="Gene3D" id="3.90.740.10">
    <property type="entry name" value="Valyl/Leucyl/Isoleucyl-tRNA synthetase, editing domain"/>
    <property type="match status" value="1"/>
</dbReference>
<dbReference type="InterPro" id="IPR033705">
    <property type="entry name" value="Anticodon_Ia_Val"/>
</dbReference>
<gene>
    <name evidence="14" type="ORF">GSLYS_00012518001</name>
</gene>
<dbReference type="Proteomes" id="UP001497497">
    <property type="component" value="Unassembled WGS sequence"/>
</dbReference>
<organism evidence="14 15">
    <name type="scientific">Lymnaea stagnalis</name>
    <name type="common">Great pond snail</name>
    <name type="synonym">Helix stagnalis</name>
    <dbReference type="NCBI Taxonomy" id="6523"/>
    <lineage>
        <taxon>Eukaryota</taxon>
        <taxon>Metazoa</taxon>
        <taxon>Spiralia</taxon>
        <taxon>Lophotrochozoa</taxon>
        <taxon>Mollusca</taxon>
        <taxon>Gastropoda</taxon>
        <taxon>Heterobranchia</taxon>
        <taxon>Euthyneura</taxon>
        <taxon>Panpulmonata</taxon>
        <taxon>Hygrophila</taxon>
        <taxon>Lymnaeoidea</taxon>
        <taxon>Lymnaeidae</taxon>
        <taxon>Lymnaea</taxon>
    </lineage>
</organism>
<evidence type="ECO:0000256" key="10">
    <source>
        <dbReference type="RuleBase" id="RU363035"/>
    </source>
</evidence>
<dbReference type="FunFam" id="3.40.50.620:FF:000020">
    <property type="entry name" value="Valine--tRNA ligase, mitochondrial"/>
    <property type="match status" value="1"/>
</dbReference>
<dbReference type="Gene3D" id="3.40.50.620">
    <property type="entry name" value="HUPs"/>
    <property type="match status" value="2"/>
</dbReference>
<dbReference type="PROSITE" id="PS00178">
    <property type="entry name" value="AA_TRNA_LIGASE_I"/>
    <property type="match status" value="1"/>
</dbReference>
<dbReference type="NCBIfam" id="TIGR00422">
    <property type="entry name" value="valS"/>
    <property type="match status" value="1"/>
</dbReference>
<keyword evidence="7 10" id="KW-0030">Aminoacyl-tRNA synthetase</keyword>
<feature type="coiled-coil region" evidence="11">
    <location>
        <begin position="952"/>
        <end position="979"/>
    </location>
</feature>
<evidence type="ECO:0000256" key="2">
    <source>
        <dbReference type="ARBA" id="ARBA00013169"/>
    </source>
</evidence>
<evidence type="ECO:0000256" key="1">
    <source>
        <dbReference type="ARBA" id="ARBA00005594"/>
    </source>
</evidence>
<dbReference type="InterPro" id="IPR009008">
    <property type="entry name" value="Val/Leu/Ile-tRNA-synth_edit"/>
</dbReference>
<keyword evidence="15" id="KW-1185">Reference proteome</keyword>
<dbReference type="Pfam" id="PF00133">
    <property type="entry name" value="tRNA-synt_1"/>
    <property type="match status" value="1"/>
</dbReference>
<keyword evidence="6 10" id="KW-0648">Protein biosynthesis</keyword>
<evidence type="ECO:0000256" key="9">
    <source>
        <dbReference type="ARBA" id="ARBA00047552"/>
    </source>
</evidence>
<accession>A0AAV2HYF3</accession>
<dbReference type="GO" id="GO:0002161">
    <property type="term" value="F:aminoacyl-tRNA deacylase activity"/>
    <property type="evidence" value="ECO:0007669"/>
    <property type="project" value="InterPro"/>
</dbReference>
<evidence type="ECO:0000259" key="12">
    <source>
        <dbReference type="Pfam" id="PF00133"/>
    </source>
</evidence>
<keyword evidence="3 10" id="KW-0436">Ligase</keyword>
<keyword evidence="5 10" id="KW-0067">ATP-binding</keyword>
<dbReference type="FunFam" id="3.90.740.10:FF:000005">
    <property type="entry name" value="Valine--tRNA ligase, mitochondrial"/>
    <property type="match status" value="1"/>
</dbReference>
<dbReference type="GO" id="GO:0005829">
    <property type="term" value="C:cytosol"/>
    <property type="evidence" value="ECO:0007669"/>
    <property type="project" value="TreeGrafter"/>
</dbReference>